<keyword evidence="2" id="KW-1185">Reference proteome</keyword>
<dbReference type="EMBL" id="CM042883">
    <property type="protein sequence ID" value="KAI4372250.1"/>
    <property type="molecule type" value="Genomic_DNA"/>
</dbReference>
<gene>
    <name evidence="1" type="ORF">MLD38_010504</name>
</gene>
<proteinExistence type="predicted"/>
<sequence length="494" mass="52702">MQQLRRVTEMEESQAPSELATQQLLPRVDPGEFCQPGGSLTASSSGNWVILFSSLVAVCGSYAFGNAVGYSSPAETGIVDELGLTTADYSIFGSILTIGAMLGALLSGKVADHLGRRGAMWVSDAFCIVGWLAIFLAKDASWLDVGRFLVGCGIGILAYVVPIYIAEIMPKNIRGGFTSLNQLLLGLGKAAMFIVGSLVNWRILALTGIVPCLLQILGTFFIPESPRWLAKVGRENDFEASLRQLRGKNTDIRQEASDILDCIETMHCISKGGITELLQWKYGYSLMVGIGLMIFQQFGGLNAFAFYSSSIFEDAGFSSGMGTIASAIVQVLMTTAGVLLIDKFGRRPLLLASMGGACLGCVFTGLSFLLQDLNCGKGLVSGLVVAGVLVYLGSFELGMGGIPWIIMSEIFPINVKGPAGSMVNLVSWTGSWIVAYTYSYLFEWSSAGTFFIYAGVCIIGVVFIMKLVPETKGRALEEIQASIIGITASQGALP</sequence>
<protein>
    <submittedName>
        <fullName evidence="1">Uncharacterized protein</fullName>
    </submittedName>
</protein>
<organism evidence="1 2">
    <name type="scientific">Melastoma candidum</name>
    <dbReference type="NCBI Taxonomy" id="119954"/>
    <lineage>
        <taxon>Eukaryota</taxon>
        <taxon>Viridiplantae</taxon>
        <taxon>Streptophyta</taxon>
        <taxon>Embryophyta</taxon>
        <taxon>Tracheophyta</taxon>
        <taxon>Spermatophyta</taxon>
        <taxon>Magnoliopsida</taxon>
        <taxon>eudicotyledons</taxon>
        <taxon>Gunneridae</taxon>
        <taxon>Pentapetalae</taxon>
        <taxon>rosids</taxon>
        <taxon>malvids</taxon>
        <taxon>Myrtales</taxon>
        <taxon>Melastomataceae</taxon>
        <taxon>Melastomatoideae</taxon>
        <taxon>Melastomateae</taxon>
        <taxon>Melastoma</taxon>
    </lineage>
</organism>
<accession>A0ACB9R039</accession>
<evidence type="ECO:0000313" key="1">
    <source>
        <dbReference type="EMBL" id="KAI4372250.1"/>
    </source>
</evidence>
<name>A0ACB9R039_9MYRT</name>
<dbReference type="Proteomes" id="UP001057402">
    <property type="component" value="Chromosome 4"/>
</dbReference>
<evidence type="ECO:0000313" key="2">
    <source>
        <dbReference type="Proteomes" id="UP001057402"/>
    </source>
</evidence>
<reference evidence="2" key="1">
    <citation type="journal article" date="2023" name="Front. Plant Sci.">
        <title>Chromosomal-level genome assembly of Melastoma candidum provides insights into trichome evolution.</title>
        <authorList>
            <person name="Zhong Y."/>
            <person name="Wu W."/>
            <person name="Sun C."/>
            <person name="Zou P."/>
            <person name="Liu Y."/>
            <person name="Dai S."/>
            <person name="Zhou R."/>
        </authorList>
    </citation>
    <scope>NUCLEOTIDE SEQUENCE [LARGE SCALE GENOMIC DNA]</scope>
</reference>
<comment type="caution">
    <text evidence="1">The sequence shown here is derived from an EMBL/GenBank/DDBJ whole genome shotgun (WGS) entry which is preliminary data.</text>
</comment>